<reference evidence="2 3" key="1">
    <citation type="submission" date="2023-05" db="EMBL/GenBank/DDBJ databases">
        <title>A 100% complete, gapless, phased diploid assembly of the Scenedesmus obliquus UTEX 3031 genome.</title>
        <authorList>
            <person name="Biondi T.C."/>
            <person name="Hanschen E.R."/>
            <person name="Kwon T."/>
            <person name="Eng W."/>
            <person name="Kruse C.P.S."/>
            <person name="Koehler S.I."/>
            <person name="Kunde Y."/>
            <person name="Gleasner C.D."/>
            <person name="You Mak K.T."/>
            <person name="Polle J."/>
            <person name="Hovde B.T."/>
            <person name="Starkenburg S.R."/>
        </authorList>
    </citation>
    <scope>NUCLEOTIDE SEQUENCE [LARGE SCALE GENOMIC DNA]</scope>
    <source>
        <strain evidence="2 3">DOE0152z</strain>
    </source>
</reference>
<gene>
    <name evidence="2" type="ORF">OEZ85_010034</name>
</gene>
<organism evidence="2 3">
    <name type="scientific">Tetradesmus obliquus</name>
    <name type="common">Green alga</name>
    <name type="synonym">Acutodesmus obliquus</name>
    <dbReference type="NCBI Taxonomy" id="3088"/>
    <lineage>
        <taxon>Eukaryota</taxon>
        <taxon>Viridiplantae</taxon>
        <taxon>Chlorophyta</taxon>
        <taxon>core chlorophytes</taxon>
        <taxon>Chlorophyceae</taxon>
        <taxon>CS clade</taxon>
        <taxon>Sphaeropleales</taxon>
        <taxon>Scenedesmaceae</taxon>
        <taxon>Tetradesmus</taxon>
    </lineage>
</organism>
<proteinExistence type="predicted"/>
<keyword evidence="3" id="KW-1185">Reference proteome</keyword>
<evidence type="ECO:0000256" key="1">
    <source>
        <dbReference type="SAM" id="MobiDB-lite"/>
    </source>
</evidence>
<dbReference type="EMBL" id="CP126216">
    <property type="protein sequence ID" value="WIA18594.1"/>
    <property type="molecule type" value="Genomic_DNA"/>
</dbReference>
<feature type="region of interest" description="Disordered" evidence="1">
    <location>
        <begin position="81"/>
        <end position="111"/>
    </location>
</feature>
<dbReference type="Proteomes" id="UP001244341">
    <property type="component" value="Chromosome 9b"/>
</dbReference>
<protein>
    <submittedName>
        <fullName evidence="2">Uncharacterized protein</fullName>
    </submittedName>
</protein>
<accession>A0ABY8UAV4</accession>
<sequence length="135" mass="13595">MAPPPPQHQQWPAPAMLSTGGSPLAAAGAAAAGLATPPGMYLAASSGMEVAPAALPGALGSAGSSYSAGLTQGYSTMPAPYSSGAYTSPLPPPMHSSYLQQQQQQQLMACQQGSMHAGFYSDPLPYLPNAALEHP</sequence>
<evidence type="ECO:0000313" key="2">
    <source>
        <dbReference type="EMBL" id="WIA18594.1"/>
    </source>
</evidence>
<name>A0ABY8UAV4_TETOB</name>
<evidence type="ECO:0000313" key="3">
    <source>
        <dbReference type="Proteomes" id="UP001244341"/>
    </source>
</evidence>